<dbReference type="Proteomes" id="UP000694300">
    <property type="component" value="Unassembled WGS sequence"/>
</dbReference>
<feature type="domain" description="NodB homology" evidence="1">
    <location>
        <begin position="53"/>
        <end position="234"/>
    </location>
</feature>
<keyword evidence="3" id="KW-1185">Reference proteome</keyword>
<accession>A0ABS6U5I1</accession>
<comment type="caution">
    <text evidence="2">The sequence shown here is derived from an EMBL/GenBank/DDBJ whole genome shotgun (WGS) entry which is preliminary data.</text>
</comment>
<evidence type="ECO:0000313" key="3">
    <source>
        <dbReference type="Proteomes" id="UP000694300"/>
    </source>
</evidence>
<protein>
    <submittedName>
        <fullName evidence="2">Polysaccharide deacetylase family protein</fullName>
    </submittedName>
</protein>
<dbReference type="PROSITE" id="PS51677">
    <property type="entry name" value="NODB"/>
    <property type="match status" value="1"/>
</dbReference>
<dbReference type="Pfam" id="PF01522">
    <property type="entry name" value="Polysacc_deac_1"/>
    <property type="match status" value="1"/>
</dbReference>
<dbReference type="InterPro" id="IPR051398">
    <property type="entry name" value="Polysacch_Deacetylase"/>
</dbReference>
<dbReference type="PANTHER" id="PTHR34216">
    <property type="match status" value="1"/>
</dbReference>
<gene>
    <name evidence="2" type="ORF">I4I82_07245</name>
</gene>
<dbReference type="InterPro" id="IPR002509">
    <property type="entry name" value="NODB_dom"/>
</dbReference>
<proteinExistence type="predicted"/>
<reference evidence="2 3" key="1">
    <citation type="submission" date="2020-11" db="EMBL/GenBank/DDBJ databases">
        <title>Pseudonocardia abyssalis sp. nov. and Pseudonocardia oceani sp. nov., description and phylogenomic analysis of two novel actinomycetes isolated from the deep Southern Ocean.</title>
        <authorList>
            <person name="Parra J."/>
        </authorList>
    </citation>
    <scope>NUCLEOTIDE SEQUENCE [LARGE SCALE GENOMIC DNA]</scope>
    <source>
        <strain evidence="3">KRD185</strain>
    </source>
</reference>
<evidence type="ECO:0000259" key="1">
    <source>
        <dbReference type="PROSITE" id="PS51677"/>
    </source>
</evidence>
<organism evidence="2 3">
    <name type="scientific">Pseudonocardia oceani</name>
    <dbReference type="NCBI Taxonomy" id="2792013"/>
    <lineage>
        <taxon>Bacteria</taxon>
        <taxon>Bacillati</taxon>
        <taxon>Actinomycetota</taxon>
        <taxon>Actinomycetes</taxon>
        <taxon>Pseudonocardiales</taxon>
        <taxon>Pseudonocardiaceae</taxon>
        <taxon>Pseudonocardia</taxon>
    </lineage>
</organism>
<sequence length="234" mass="25743">MYHSVADYDEDPHQITVTPDRLEKQFAWMRARGLRGVGAAELMEAQENGSHSGLVGLTFDDGYVDFIDVAIPILQHFGFTASVYVVADLIGGENVWDHPGPVKPLMTADQIATVVACGMEVGSHSCTHQHLPSLSDSDLTDEIERSREQIVALTGAPVQGFVYPYGDVGPREAQAVHRSGYDYACAIWPSASAGRYALPRTFIGDRDSSLRLAVKRRRHSWRRYVTDAPVTAAR</sequence>
<dbReference type="PANTHER" id="PTHR34216:SF3">
    <property type="entry name" value="POLY-BETA-1,6-N-ACETYL-D-GLUCOSAMINE N-DEACETYLASE"/>
    <property type="match status" value="1"/>
</dbReference>
<name>A0ABS6U5I1_9PSEU</name>
<dbReference type="CDD" id="cd10918">
    <property type="entry name" value="CE4_NodB_like_5s_6s"/>
    <property type="match status" value="1"/>
</dbReference>
<evidence type="ECO:0000313" key="2">
    <source>
        <dbReference type="EMBL" id="MBW0127477.1"/>
    </source>
</evidence>
<dbReference type="EMBL" id="JADQDF010000001">
    <property type="protein sequence ID" value="MBW0127477.1"/>
    <property type="molecule type" value="Genomic_DNA"/>
</dbReference>